<name>J9FXD2_9ZZZZ</name>
<reference evidence="1" key="1">
    <citation type="journal article" date="2012" name="PLoS ONE">
        <title>Gene sets for utilization of primary and secondary nutrition supplies in the distal gut of endangered iberian lynx.</title>
        <authorList>
            <person name="Alcaide M."/>
            <person name="Messina E."/>
            <person name="Richter M."/>
            <person name="Bargiela R."/>
            <person name="Peplies J."/>
            <person name="Huws S.A."/>
            <person name="Newbold C.J."/>
            <person name="Golyshin P.N."/>
            <person name="Simon M.A."/>
            <person name="Lopez G."/>
            <person name="Yakimov M.M."/>
            <person name="Ferrer M."/>
        </authorList>
    </citation>
    <scope>NUCLEOTIDE SEQUENCE</scope>
</reference>
<proteinExistence type="predicted"/>
<dbReference type="AlphaFoldDB" id="J9FXD2"/>
<dbReference type="EMBL" id="AMCI01003923">
    <property type="protein sequence ID" value="EJW99198.1"/>
    <property type="molecule type" value="Genomic_DNA"/>
</dbReference>
<comment type="caution">
    <text evidence="1">The sequence shown here is derived from an EMBL/GenBank/DDBJ whole genome shotgun (WGS) entry which is preliminary data.</text>
</comment>
<protein>
    <submittedName>
        <fullName evidence="1">Uncharacterized protein</fullName>
    </submittedName>
</protein>
<sequence length="45" mass="5011">MSTPVSCNVVTAIKIPRKKRIVVMSIRVSSCSTRRCMVVSTCLLR</sequence>
<gene>
    <name evidence="1" type="ORF">EVA_12695</name>
</gene>
<evidence type="ECO:0000313" key="1">
    <source>
        <dbReference type="EMBL" id="EJW99198.1"/>
    </source>
</evidence>
<accession>J9FXD2</accession>
<organism evidence="1">
    <name type="scientific">gut metagenome</name>
    <dbReference type="NCBI Taxonomy" id="749906"/>
    <lineage>
        <taxon>unclassified sequences</taxon>
        <taxon>metagenomes</taxon>
        <taxon>organismal metagenomes</taxon>
    </lineage>
</organism>